<gene>
    <name evidence="5" type="primary">garK</name>
    <name evidence="5" type="ORF">KL86SPO_20019</name>
</gene>
<dbReference type="Gene3D" id="3.90.1510.10">
    <property type="entry name" value="Glycerate kinase, domain 2"/>
    <property type="match status" value="1"/>
</dbReference>
<protein>
    <submittedName>
        <fullName evidence="5">Glycerate kinase I</fullName>
        <ecNumber evidence="5">2.7.1.31</ecNumber>
    </submittedName>
</protein>
<keyword evidence="3 4" id="KW-0418">Kinase</keyword>
<evidence type="ECO:0000256" key="4">
    <source>
        <dbReference type="PIRNR" id="PIRNR006078"/>
    </source>
</evidence>
<keyword evidence="2 4" id="KW-0808">Transferase</keyword>
<dbReference type="SUPFAM" id="SSF110738">
    <property type="entry name" value="Glycerate kinase I"/>
    <property type="match status" value="1"/>
</dbReference>
<dbReference type="GO" id="GO:0031388">
    <property type="term" value="P:organic acid phosphorylation"/>
    <property type="evidence" value="ECO:0007669"/>
    <property type="project" value="UniProtKB-UniRule"/>
</dbReference>
<dbReference type="AlphaFoldDB" id="A0A212LLM3"/>
<dbReference type="InterPro" id="IPR036129">
    <property type="entry name" value="Glycerate_kinase_sf"/>
</dbReference>
<evidence type="ECO:0000256" key="1">
    <source>
        <dbReference type="ARBA" id="ARBA00006284"/>
    </source>
</evidence>
<dbReference type="RefSeq" id="WP_288183077.1">
    <property type="nucleotide sequence ID" value="NZ_LT608335.1"/>
</dbReference>
<accession>A0A212LLM3</accession>
<dbReference type="Pfam" id="PF02595">
    <property type="entry name" value="Gly_kinase"/>
    <property type="match status" value="1"/>
</dbReference>
<dbReference type="InterPro" id="IPR018197">
    <property type="entry name" value="Glycerate_kinase_RE-like"/>
</dbReference>
<comment type="similarity">
    <text evidence="1 4">Belongs to the glycerate kinase type-1 family.</text>
</comment>
<dbReference type="PANTHER" id="PTHR21599:SF0">
    <property type="entry name" value="GLYCERATE KINASE"/>
    <property type="match status" value="1"/>
</dbReference>
<organism evidence="5">
    <name type="scientific">uncultured Sporomusa sp</name>
    <dbReference type="NCBI Taxonomy" id="307249"/>
    <lineage>
        <taxon>Bacteria</taxon>
        <taxon>Bacillati</taxon>
        <taxon>Bacillota</taxon>
        <taxon>Negativicutes</taxon>
        <taxon>Selenomonadales</taxon>
        <taxon>Sporomusaceae</taxon>
        <taxon>Sporomusa</taxon>
        <taxon>environmental samples</taxon>
    </lineage>
</organism>
<reference evidence="5" key="1">
    <citation type="submission" date="2016-08" db="EMBL/GenBank/DDBJ databases">
        <authorList>
            <person name="Seilhamer J.J."/>
        </authorList>
    </citation>
    <scope>NUCLEOTIDE SEQUENCE</scope>
    <source>
        <strain evidence="5">86</strain>
    </source>
</reference>
<dbReference type="PANTHER" id="PTHR21599">
    <property type="entry name" value="GLYCERATE KINASE"/>
    <property type="match status" value="1"/>
</dbReference>
<dbReference type="Gene3D" id="3.40.50.10350">
    <property type="entry name" value="Glycerate kinase, domain 1"/>
    <property type="match status" value="1"/>
</dbReference>
<proteinExistence type="inferred from homology"/>
<name>A0A212LLM3_9FIRM</name>
<dbReference type="EC" id="2.7.1.31" evidence="5"/>
<evidence type="ECO:0000256" key="2">
    <source>
        <dbReference type="ARBA" id="ARBA00022679"/>
    </source>
</evidence>
<dbReference type="PIRSF" id="PIRSF006078">
    <property type="entry name" value="GlxK"/>
    <property type="match status" value="1"/>
</dbReference>
<dbReference type="EMBL" id="FMJE01000002">
    <property type="protein sequence ID" value="SCM78398.1"/>
    <property type="molecule type" value="Genomic_DNA"/>
</dbReference>
<dbReference type="NCBIfam" id="TIGR00045">
    <property type="entry name" value="glycerate kinase"/>
    <property type="match status" value="1"/>
</dbReference>
<sequence>MRIVVAPDSYKGSLSAVAVATAMEQGILSVFPQAEVYKVPIADGGEGTVEALVTATNGRIIQQTVTGPLGETVTAFWGLLGDGETAVIEMAAASGLPLVPKAKRDPRITTTFGTGQLIKAALEQGIRKFIIGIGGSATNDGGVGMAQALGAKFRDAAGQELPYGGSTLAGLAAIDLSGLDARLSEASIMVACDVDNPLCGPKGASAVYGPQKGATPAMVAELDAALHQFAIIAKTATGKDIAELPGAGAAGGLGAGLLFFTNAQLKPGVEIVLETTGFENIVKEAALVITGEGNTDFQTAFGKAPVGVAKIAQRHNVPTVCLSGGLGKDHEQVLAHGIDGIMSIVPHPMTLDECLSSAAALVQAATGRLCRLLVTGSKMNSRQSR</sequence>
<dbReference type="InterPro" id="IPR004381">
    <property type="entry name" value="Glycerate_kinase"/>
</dbReference>
<dbReference type="InterPro" id="IPR018193">
    <property type="entry name" value="Glyc_kinase_flavodox-like_fold"/>
</dbReference>
<evidence type="ECO:0000256" key="3">
    <source>
        <dbReference type="ARBA" id="ARBA00022777"/>
    </source>
</evidence>
<evidence type="ECO:0000313" key="5">
    <source>
        <dbReference type="EMBL" id="SCM78398.1"/>
    </source>
</evidence>
<dbReference type="GO" id="GO:0008887">
    <property type="term" value="F:glycerate kinase activity"/>
    <property type="evidence" value="ECO:0007669"/>
    <property type="project" value="UniProtKB-UniRule"/>
</dbReference>